<name>A0A4C1UPP2_EUMVA</name>
<proteinExistence type="predicted"/>
<dbReference type="Proteomes" id="UP000299102">
    <property type="component" value="Unassembled WGS sequence"/>
</dbReference>
<keyword evidence="3" id="KW-1185">Reference proteome</keyword>
<sequence>MESLWMGPDVAPLRQCRPARRKHAKSLIPPALLHAQPDSQPRAARRRRSGTWPRDGWRTSSPIEARDLDFPLRKFSQNATEPLEDDTLAKTGTQYRIFLRRCPNAETLSRHEAPDCGAKRGITHAQ</sequence>
<organism evidence="2 3">
    <name type="scientific">Eumeta variegata</name>
    <name type="common">Bagworm moth</name>
    <name type="synonym">Eumeta japonica</name>
    <dbReference type="NCBI Taxonomy" id="151549"/>
    <lineage>
        <taxon>Eukaryota</taxon>
        <taxon>Metazoa</taxon>
        <taxon>Ecdysozoa</taxon>
        <taxon>Arthropoda</taxon>
        <taxon>Hexapoda</taxon>
        <taxon>Insecta</taxon>
        <taxon>Pterygota</taxon>
        <taxon>Neoptera</taxon>
        <taxon>Endopterygota</taxon>
        <taxon>Lepidoptera</taxon>
        <taxon>Glossata</taxon>
        <taxon>Ditrysia</taxon>
        <taxon>Tineoidea</taxon>
        <taxon>Psychidae</taxon>
        <taxon>Oiketicinae</taxon>
        <taxon>Eumeta</taxon>
    </lineage>
</organism>
<evidence type="ECO:0000313" key="3">
    <source>
        <dbReference type="Proteomes" id="UP000299102"/>
    </source>
</evidence>
<comment type="caution">
    <text evidence="2">The sequence shown here is derived from an EMBL/GenBank/DDBJ whole genome shotgun (WGS) entry which is preliminary data.</text>
</comment>
<accession>A0A4C1UPP2</accession>
<protein>
    <submittedName>
        <fullName evidence="2">Uncharacterized protein</fullName>
    </submittedName>
</protein>
<dbReference type="AlphaFoldDB" id="A0A4C1UPP2"/>
<evidence type="ECO:0000256" key="1">
    <source>
        <dbReference type="SAM" id="MobiDB-lite"/>
    </source>
</evidence>
<dbReference type="OrthoDB" id="6763155at2759"/>
<evidence type="ECO:0000313" key="2">
    <source>
        <dbReference type="EMBL" id="GBP28395.1"/>
    </source>
</evidence>
<reference evidence="2 3" key="1">
    <citation type="journal article" date="2019" name="Commun. Biol.">
        <title>The bagworm genome reveals a unique fibroin gene that provides high tensile strength.</title>
        <authorList>
            <person name="Kono N."/>
            <person name="Nakamura H."/>
            <person name="Ohtoshi R."/>
            <person name="Tomita M."/>
            <person name="Numata K."/>
            <person name="Arakawa K."/>
        </authorList>
    </citation>
    <scope>NUCLEOTIDE SEQUENCE [LARGE SCALE GENOMIC DNA]</scope>
</reference>
<dbReference type="EMBL" id="BGZK01000206">
    <property type="protein sequence ID" value="GBP28395.1"/>
    <property type="molecule type" value="Genomic_DNA"/>
</dbReference>
<feature type="region of interest" description="Disordered" evidence="1">
    <location>
        <begin position="17"/>
        <end position="60"/>
    </location>
</feature>
<gene>
    <name evidence="2" type="ORF">EVAR_102968_1</name>
</gene>